<evidence type="ECO:0000313" key="8">
    <source>
        <dbReference type="EMBL" id="MCB8880160.1"/>
    </source>
</evidence>
<keyword evidence="3 7" id="KW-0732">Signal</keyword>
<feature type="chain" id="PRO_5037914038" evidence="7">
    <location>
        <begin position="21"/>
        <end position="42"/>
    </location>
</feature>
<evidence type="ECO:0000256" key="5">
    <source>
        <dbReference type="ARBA" id="ARBA00023139"/>
    </source>
</evidence>
<feature type="signal peptide" evidence="7">
    <location>
        <begin position="1"/>
        <end position="20"/>
    </location>
</feature>
<evidence type="ECO:0000256" key="6">
    <source>
        <dbReference type="ARBA" id="ARBA00023288"/>
    </source>
</evidence>
<dbReference type="Proteomes" id="UP000721844">
    <property type="component" value="Unassembled WGS sequence"/>
</dbReference>
<dbReference type="InterPro" id="IPR012556">
    <property type="entry name" value="Entericidin"/>
</dbReference>
<gene>
    <name evidence="8" type="ORF">ACELLULO517_07940</name>
</gene>
<proteinExistence type="inferred from homology"/>
<dbReference type="AlphaFoldDB" id="A0A963Z1I9"/>
<evidence type="ECO:0000313" key="9">
    <source>
        <dbReference type="Proteomes" id="UP000721844"/>
    </source>
</evidence>
<keyword evidence="4" id="KW-0472">Membrane</keyword>
<keyword evidence="9" id="KW-1185">Reference proteome</keyword>
<dbReference type="GO" id="GO:0009636">
    <property type="term" value="P:response to toxic substance"/>
    <property type="evidence" value="ECO:0007669"/>
    <property type="project" value="InterPro"/>
</dbReference>
<evidence type="ECO:0000256" key="3">
    <source>
        <dbReference type="ARBA" id="ARBA00022729"/>
    </source>
</evidence>
<comment type="caution">
    <text evidence="8">The sequence shown here is derived from an EMBL/GenBank/DDBJ whole genome shotgun (WGS) entry which is preliminary data.</text>
</comment>
<dbReference type="GO" id="GO:0016020">
    <property type="term" value="C:membrane"/>
    <property type="evidence" value="ECO:0007669"/>
    <property type="project" value="InterPro"/>
</dbReference>
<organism evidence="8 9">
    <name type="scientific">Acidisoma cellulosilyticum</name>
    <dbReference type="NCBI Taxonomy" id="2802395"/>
    <lineage>
        <taxon>Bacteria</taxon>
        <taxon>Pseudomonadati</taxon>
        <taxon>Pseudomonadota</taxon>
        <taxon>Alphaproteobacteria</taxon>
        <taxon>Acetobacterales</taxon>
        <taxon>Acidocellaceae</taxon>
        <taxon>Acidisoma</taxon>
    </lineage>
</organism>
<evidence type="ECO:0000256" key="1">
    <source>
        <dbReference type="ARBA" id="ARBA00010296"/>
    </source>
</evidence>
<dbReference type="EMBL" id="JAESVA010000002">
    <property type="protein sequence ID" value="MCB8880160.1"/>
    <property type="molecule type" value="Genomic_DNA"/>
</dbReference>
<comment type="similarity">
    <text evidence="1">Belongs to the EcnA/EcnB lipoprotein family.</text>
</comment>
<evidence type="ECO:0000256" key="2">
    <source>
        <dbReference type="ARBA" id="ARBA00022475"/>
    </source>
</evidence>
<keyword evidence="5" id="KW-0564">Palmitate</keyword>
<evidence type="ECO:0000256" key="7">
    <source>
        <dbReference type="SAM" id="SignalP"/>
    </source>
</evidence>
<keyword evidence="2" id="KW-1003">Cell membrane</keyword>
<dbReference type="Pfam" id="PF08085">
    <property type="entry name" value="Entericidin"/>
    <property type="match status" value="1"/>
</dbReference>
<keyword evidence="6 8" id="KW-0449">Lipoprotein</keyword>
<accession>A0A963Z1I9</accession>
<name>A0A963Z1I9_9PROT</name>
<reference evidence="8 9" key="1">
    <citation type="journal article" date="2021" name="Microorganisms">
        <title>Acidisoma silvae sp. nov. and Acidisomacellulosilytica sp. nov., Two Acidophilic Bacteria Isolated from Decaying Wood, Hydrolyzing Cellulose and Producing Poly-3-hydroxybutyrate.</title>
        <authorList>
            <person name="Mieszkin S."/>
            <person name="Pouder E."/>
            <person name="Uroz S."/>
            <person name="Simon-Colin C."/>
            <person name="Alain K."/>
        </authorList>
    </citation>
    <scope>NUCLEOTIDE SEQUENCE [LARGE SCALE GENOMIC DNA]</scope>
    <source>
        <strain evidence="8 9">HW T5.17</strain>
    </source>
</reference>
<sequence>MALAAAVVLTLAGCNTISGAGQDVSNTGHAVSHAANSVENHL</sequence>
<protein>
    <submittedName>
        <fullName evidence="8">Entericidin A/B family lipoprotein</fullName>
    </submittedName>
</protein>
<evidence type="ECO:0000256" key="4">
    <source>
        <dbReference type="ARBA" id="ARBA00023136"/>
    </source>
</evidence>